<organism evidence="1 2">
    <name type="scientific">Fusarium equiseti</name>
    <name type="common">Fusarium scirpi</name>
    <dbReference type="NCBI Taxonomy" id="61235"/>
    <lineage>
        <taxon>Eukaryota</taxon>
        <taxon>Fungi</taxon>
        <taxon>Dikarya</taxon>
        <taxon>Ascomycota</taxon>
        <taxon>Pezizomycotina</taxon>
        <taxon>Sordariomycetes</taxon>
        <taxon>Hypocreomycetidae</taxon>
        <taxon>Hypocreales</taxon>
        <taxon>Nectriaceae</taxon>
        <taxon>Fusarium</taxon>
        <taxon>Fusarium incarnatum-equiseti species complex</taxon>
    </lineage>
</organism>
<evidence type="ECO:0000313" key="1">
    <source>
        <dbReference type="EMBL" id="CAG7559863.1"/>
    </source>
</evidence>
<evidence type="ECO:0000313" key="2">
    <source>
        <dbReference type="Proteomes" id="UP000693738"/>
    </source>
</evidence>
<comment type="caution">
    <text evidence="1">The sequence shown here is derived from an EMBL/GenBank/DDBJ whole genome shotgun (WGS) entry which is preliminary data.</text>
</comment>
<dbReference type="PANTHER" id="PTHR47256">
    <property type="entry name" value="ZN(II)2CYS6 TRANSCRIPTION FACTOR (EUROFUNG)-RELATED"/>
    <property type="match status" value="1"/>
</dbReference>
<dbReference type="InterPro" id="IPR053187">
    <property type="entry name" value="Notoamide_regulator"/>
</dbReference>
<accession>A0A8J2IM69</accession>
<sequence length="555" mass="61898">MFNRLRDSERHQQVQAEVINLLRLLPLDKATRMLQQLRDNPDLPTAISSVQRNTSLAMRPSDLRLARAVAPPTGSAAEFELTAQFSTAYPRLPPPPDIQILRGLLRQNENSGITALSKVPELLPSAAQGSSQTPTSLASEQYCDSRLECLNIGYWSKVPVSDEVAASLISFYIETDHNILGLFDADLFLQDLVECRQRFCSSFLVSALLSYACQSYTAIKPQTNEIRLAAFQEAEMLWQGERSEMSLISLAAMGLFSAACLNEGKDVLGQELAAAIRREAEDLGLCGDSADDTSSNKLCLDSSEWVRATSQIAWGVYSMLTTPILERVPLAFAEAKYQKLLVWSSTLQSDMKRIEGCKSDVMIFHIMFHVVATIILRPFIASPRSVQFVSLTSADSHPKAVYTASVNQLKDLVFIYRARYAEADFTSFFNTGLFTLSLALLEDIKDPSWQHYFYLCLRCWQDLYICYPIFRDVAKAFLSMAMEKSAISAQEAQRLLRGIEQSGEHHAAPAEAFTSFLFDPGSNRASEAQVHSMADRFEEMVVFDELINTDSALAS</sequence>
<protein>
    <recommendedName>
        <fullName evidence="3">Nitrate assimilation regulatory protein nirA</fullName>
    </recommendedName>
</protein>
<evidence type="ECO:0008006" key="3">
    <source>
        <dbReference type="Google" id="ProtNLM"/>
    </source>
</evidence>
<name>A0A8J2IM69_FUSEQ</name>
<dbReference type="PANTHER" id="PTHR47256:SF3">
    <property type="entry name" value="ZN(II)2CYS6 TRANSCRIPTION FACTOR (EUROFUNG)"/>
    <property type="match status" value="1"/>
</dbReference>
<dbReference type="EMBL" id="CAJSTJ010000130">
    <property type="protein sequence ID" value="CAG7559863.1"/>
    <property type="molecule type" value="Genomic_DNA"/>
</dbReference>
<dbReference type="AlphaFoldDB" id="A0A8J2IM69"/>
<dbReference type="Proteomes" id="UP000693738">
    <property type="component" value="Unassembled WGS sequence"/>
</dbReference>
<gene>
    <name evidence="1" type="ORF">FEQUK3_LOCUS5604</name>
</gene>
<dbReference type="CDD" id="cd12148">
    <property type="entry name" value="fungal_TF_MHR"/>
    <property type="match status" value="1"/>
</dbReference>
<reference evidence="1" key="1">
    <citation type="submission" date="2021-05" db="EMBL/GenBank/DDBJ databases">
        <authorList>
            <person name="Khan N."/>
        </authorList>
    </citation>
    <scope>NUCLEOTIDE SEQUENCE</scope>
</reference>
<proteinExistence type="predicted"/>